<protein>
    <submittedName>
        <fullName evidence="2">Sporulation protein YqfD</fullName>
    </submittedName>
</protein>
<evidence type="ECO:0000256" key="1">
    <source>
        <dbReference type="SAM" id="Phobius"/>
    </source>
</evidence>
<accession>A0A8I0ALV6</accession>
<dbReference type="RefSeq" id="WP_173767611.1">
    <property type="nucleotide sequence ID" value="NZ_JACOOT010000039.1"/>
</dbReference>
<comment type="caution">
    <text evidence="2">The sequence shown here is derived from an EMBL/GenBank/DDBJ whole genome shotgun (WGS) entry which is preliminary data.</text>
</comment>
<dbReference type="AlphaFoldDB" id="A0A8I0ALV6"/>
<dbReference type="InterPro" id="IPR010690">
    <property type="entry name" value="YqfD"/>
</dbReference>
<name>A0A8I0ALV6_9FIRM</name>
<evidence type="ECO:0000313" key="3">
    <source>
        <dbReference type="Proteomes" id="UP000652847"/>
    </source>
</evidence>
<keyword evidence="3" id="KW-1185">Reference proteome</keyword>
<dbReference type="Proteomes" id="UP000652847">
    <property type="component" value="Unassembled WGS sequence"/>
</dbReference>
<dbReference type="EMBL" id="JACOOT010000039">
    <property type="protein sequence ID" value="MBC5652664.1"/>
    <property type="molecule type" value="Genomic_DNA"/>
</dbReference>
<dbReference type="Pfam" id="PF06898">
    <property type="entry name" value="YqfD"/>
    <property type="match status" value="1"/>
</dbReference>
<organism evidence="2 3">
    <name type="scientific">Blautia segnis</name>
    <dbReference type="NCBI Taxonomy" id="2763030"/>
    <lineage>
        <taxon>Bacteria</taxon>
        <taxon>Bacillati</taxon>
        <taxon>Bacillota</taxon>
        <taxon>Clostridia</taxon>
        <taxon>Lachnospirales</taxon>
        <taxon>Lachnospiraceae</taxon>
        <taxon>Blautia</taxon>
    </lineage>
</organism>
<proteinExistence type="predicted"/>
<keyword evidence="1" id="KW-0812">Transmembrane</keyword>
<keyword evidence="1" id="KW-1133">Transmembrane helix</keyword>
<feature type="transmembrane region" description="Helical" evidence="1">
    <location>
        <begin position="89"/>
        <end position="109"/>
    </location>
</feature>
<reference evidence="2 3" key="1">
    <citation type="submission" date="2020-08" db="EMBL/GenBank/DDBJ databases">
        <title>Genome public.</title>
        <authorList>
            <person name="Liu C."/>
            <person name="Sun Q."/>
        </authorList>
    </citation>
    <scope>NUCLEOTIDE SEQUENCE [LARGE SCALE GENOMIC DNA]</scope>
    <source>
        <strain evidence="2 3">BX17</strain>
    </source>
</reference>
<gene>
    <name evidence="2" type="ORF">H8S54_16530</name>
</gene>
<sequence length="400" mass="45534">MESPEKFVRGSVKISVSGEQIERFLNLCRARGLLLENVRLPEEKKLTARISIADFKKLAPIHSKTHVRIHILEKRGLPFFLYRSWRRKCFLTGILLCALLLFWLSGRIWNIHIDGNVKNSTPQLLEFLDQQGVIHGISKKNVNCSEIAALLRKNYPDITFVSARVQGTRLLLTIQEEVLEETLQEEAVPCDLIADFDGEIVSMTTRSGVPKMKTGDTCQKGDLLISGIVEILNDSQEVVRTEYVSADADIYVRHQIPYYQEFSLSYQKKIADGKPKNSWYFHIGNWILGAGSASREQHITSVEEIPWQVTENFALPISLGKITRTPYQIEKAVYTKEQAEEKAARQLKLYEKNLLDQYITIVDTSLSITVDKTRCITKGTLTVDEKCGERRSVQKGEETS</sequence>
<keyword evidence="1" id="KW-0472">Membrane</keyword>
<evidence type="ECO:0000313" key="2">
    <source>
        <dbReference type="EMBL" id="MBC5652664.1"/>
    </source>
</evidence>